<evidence type="ECO:0000313" key="11">
    <source>
        <dbReference type="Proteomes" id="UP001597012"/>
    </source>
</evidence>
<comment type="similarity">
    <text evidence="2">Belongs to the amino acid-polyamine-organocation (APC) superfamily. Basic amino acid/polyamine antiporter (APA) (TC 2.A.3.2) family.</text>
</comment>
<keyword evidence="5 9" id="KW-0812">Transmembrane</keyword>
<name>A0ABW3B8U3_9FLAO</name>
<feature type="transmembrane region" description="Helical" evidence="9">
    <location>
        <begin position="38"/>
        <end position="58"/>
    </location>
</feature>
<dbReference type="InterPro" id="IPR002293">
    <property type="entry name" value="AA/rel_permease1"/>
</dbReference>
<evidence type="ECO:0000313" key="10">
    <source>
        <dbReference type="EMBL" id="MFD0799291.1"/>
    </source>
</evidence>
<feature type="transmembrane region" description="Helical" evidence="9">
    <location>
        <begin position="176"/>
        <end position="202"/>
    </location>
</feature>
<proteinExistence type="inferred from homology"/>
<dbReference type="InterPro" id="IPR050367">
    <property type="entry name" value="APC_superfamily"/>
</dbReference>
<feature type="transmembrane region" description="Helical" evidence="9">
    <location>
        <begin position="348"/>
        <end position="372"/>
    </location>
</feature>
<dbReference type="Proteomes" id="UP001597012">
    <property type="component" value="Unassembled WGS sequence"/>
</dbReference>
<feature type="transmembrane region" description="Helical" evidence="9">
    <location>
        <begin position="223"/>
        <end position="246"/>
    </location>
</feature>
<reference evidence="11" key="1">
    <citation type="journal article" date="2019" name="Int. J. Syst. Evol. Microbiol.">
        <title>The Global Catalogue of Microorganisms (GCM) 10K type strain sequencing project: providing services to taxonomists for standard genome sequencing and annotation.</title>
        <authorList>
            <consortium name="The Broad Institute Genomics Platform"/>
            <consortium name="The Broad Institute Genome Sequencing Center for Infectious Disease"/>
            <person name="Wu L."/>
            <person name="Ma J."/>
        </authorList>
    </citation>
    <scope>NUCLEOTIDE SEQUENCE [LARGE SCALE GENOMIC DNA]</scope>
    <source>
        <strain evidence="11">CCUG 61948</strain>
    </source>
</reference>
<dbReference type="Pfam" id="PF13520">
    <property type="entry name" value="AA_permease_2"/>
    <property type="match status" value="1"/>
</dbReference>
<keyword evidence="4" id="KW-1003">Cell membrane</keyword>
<dbReference type="PANTHER" id="PTHR42770:SF18">
    <property type="entry name" value="ARGININE_AGMATINE ANTIPORTER"/>
    <property type="match status" value="1"/>
</dbReference>
<evidence type="ECO:0000256" key="4">
    <source>
        <dbReference type="ARBA" id="ARBA00022475"/>
    </source>
</evidence>
<dbReference type="RefSeq" id="WP_379936236.1">
    <property type="nucleotide sequence ID" value="NZ_JBHTHY010000022.1"/>
</dbReference>
<evidence type="ECO:0000256" key="1">
    <source>
        <dbReference type="ARBA" id="ARBA00004651"/>
    </source>
</evidence>
<feature type="transmembrane region" description="Helical" evidence="9">
    <location>
        <begin position="313"/>
        <end position="336"/>
    </location>
</feature>
<dbReference type="PANTHER" id="PTHR42770">
    <property type="entry name" value="AMINO ACID TRANSPORTER-RELATED"/>
    <property type="match status" value="1"/>
</dbReference>
<evidence type="ECO:0000256" key="8">
    <source>
        <dbReference type="ARBA" id="ARBA00045636"/>
    </source>
</evidence>
<evidence type="ECO:0000256" key="5">
    <source>
        <dbReference type="ARBA" id="ARBA00022692"/>
    </source>
</evidence>
<dbReference type="Gene3D" id="1.20.1740.10">
    <property type="entry name" value="Amino acid/polyamine transporter I"/>
    <property type="match status" value="1"/>
</dbReference>
<comment type="subcellular location">
    <subcellularLocation>
        <location evidence="1">Cell membrane</location>
        <topology evidence="1">Multi-pass membrane protein</topology>
    </subcellularLocation>
</comment>
<feature type="transmembrane region" description="Helical" evidence="9">
    <location>
        <begin position="379"/>
        <end position="395"/>
    </location>
</feature>
<keyword evidence="11" id="KW-1185">Reference proteome</keyword>
<evidence type="ECO:0000256" key="7">
    <source>
        <dbReference type="ARBA" id="ARBA00023136"/>
    </source>
</evidence>
<feature type="transmembrane region" description="Helical" evidence="9">
    <location>
        <begin position="118"/>
        <end position="137"/>
    </location>
</feature>
<feature type="transmembrane region" description="Helical" evidence="9">
    <location>
        <begin position="6"/>
        <end position="26"/>
    </location>
</feature>
<protein>
    <recommendedName>
        <fullName evidence="3">Arginine/agmatine antiporter</fullName>
    </recommendedName>
</protein>
<keyword evidence="6 9" id="KW-1133">Transmembrane helix</keyword>
<dbReference type="EMBL" id="JBHTHY010000022">
    <property type="protein sequence ID" value="MFD0799291.1"/>
    <property type="molecule type" value="Genomic_DNA"/>
</dbReference>
<keyword evidence="7 9" id="KW-0472">Membrane</keyword>
<gene>
    <name evidence="10" type="ORF">ACFQZJ_17605</name>
</gene>
<evidence type="ECO:0000256" key="6">
    <source>
        <dbReference type="ARBA" id="ARBA00022989"/>
    </source>
</evidence>
<evidence type="ECO:0000256" key="2">
    <source>
        <dbReference type="ARBA" id="ARBA00008220"/>
    </source>
</evidence>
<comment type="caution">
    <text evidence="10">The sequence shown here is derived from an EMBL/GenBank/DDBJ whole genome shotgun (WGS) entry which is preliminary data.</text>
</comment>
<organism evidence="10 11">
    <name type="scientific">Maribacter chungangensis</name>
    <dbReference type="NCBI Taxonomy" id="1069117"/>
    <lineage>
        <taxon>Bacteria</taxon>
        <taxon>Pseudomonadati</taxon>
        <taxon>Bacteroidota</taxon>
        <taxon>Flavobacteriia</taxon>
        <taxon>Flavobacteriales</taxon>
        <taxon>Flavobacteriaceae</taxon>
        <taxon>Maribacter</taxon>
    </lineage>
</organism>
<dbReference type="PIRSF" id="PIRSF006060">
    <property type="entry name" value="AA_transporter"/>
    <property type="match status" value="1"/>
</dbReference>
<feature type="transmembrane region" description="Helical" evidence="9">
    <location>
        <begin position="149"/>
        <end position="170"/>
    </location>
</feature>
<comment type="function">
    <text evidence="8">Major component of the acid-resistance (AR) system allowing enteric pathogens to survive the acidic environment in the stomach. Exchanges extracellular arginine for its intracellular decarboxylation product agmatine (Agm) thereby expelling intracellular protons. Probably undergoes several conformational states in order to translocate the substrate across the membrane; keeps the substrate accessible to only 1 side of the membrane at a time by opening and closing 3 membrane-internal gates.</text>
</comment>
<feature type="transmembrane region" description="Helical" evidence="9">
    <location>
        <begin position="272"/>
        <end position="292"/>
    </location>
</feature>
<evidence type="ECO:0000256" key="9">
    <source>
        <dbReference type="SAM" id="Phobius"/>
    </source>
</evidence>
<feature type="transmembrane region" description="Helical" evidence="9">
    <location>
        <begin position="401"/>
        <end position="419"/>
    </location>
</feature>
<sequence length="426" mass="45602">MTKKIGFWPSVALVTGNMIGAGIFLLPATMASYQGIGIIGWIIASIGAFMLALVFGHLSKLYPNTNGGPYAYTKIALGDFAGFLVAWGYWISIWCTNAAIAVALVGYLGAFFPELTASAALSSFTGLFFIWFFTWINSKDIKTIGAVQVATTVLKVVPIAFLILVGVFYVDFSKVFVFPFTSGSIVPDITAVTTLTFFAFLGMESATVPSNSITSPETTIPKATLVGTLLTTVLYLFSFIVIIGVIPPETLAQSTAPFADTAYKIWGVTGKYLVAFGAVASTMGALNGWILLQGQIPAAAAADKLFPKLFNKTNTNGSPILGIVLSSILATLLMLSNYSKTLVEAFTYMMKLSTLTVLLPYLFSIAAFALAIKKTNIKSMVLACLAFLFSLWIIIGCGAEIVFLGFLLLLLGIPAYVYLKNSNEKL</sequence>
<evidence type="ECO:0000256" key="3">
    <source>
        <dbReference type="ARBA" id="ARBA00021069"/>
    </source>
</evidence>
<accession>A0ABW3B8U3</accession>